<dbReference type="RefSeq" id="WP_209296046.1">
    <property type="nucleotide sequence ID" value="NZ_JAGIKT010000064.1"/>
</dbReference>
<protein>
    <submittedName>
        <fullName evidence="1">Uncharacterized protein</fullName>
    </submittedName>
</protein>
<evidence type="ECO:0000313" key="2">
    <source>
        <dbReference type="Proteomes" id="UP000669317"/>
    </source>
</evidence>
<reference evidence="1 2" key="1">
    <citation type="submission" date="2021-03" db="EMBL/GenBank/DDBJ databases">
        <title>Genome Sequence of Bradyrhizobium vignae strain ISRA400.</title>
        <authorList>
            <person name="Tisa L.S."/>
            <person name="Svistoonoff S."/>
            <person name="Hocher V."/>
            <person name="Fall S."/>
            <person name="Zaiya A."/>
            <person name="Naing D."/>
            <person name="Niang N."/>
            <person name="Diouf A."/>
            <person name="Dasylva M.C."/>
            <person name="Toure O."/>
            <person name="Gueye M."/>
            <person name="Gully D."/>
            <person name="Tisseyre P."/>
            <person name="Simpson S."/>
            <person name="Morris K."/>
            <person name="Thomas W.K."/>
        </authorList>
    </citation>
    <scope>NUCLEOTIDE SEQUENCE [LARGE SCALE GENOMIC DNA]</scope>
    <source>
        <strain evidence="1 2">ISRA400</strain>
    </source>
</reference>
<keyword evidence="2" id="KW-1185">Reference proteome</keyword>
<name>A0ABS4A239_9BRAD</name>
<dbReference type="Proteomes" id="UP000669317">
    <property type="component" value="Unassembled WGS sequence"/>
</dbReference>
<gene>
    <name evidence="1" type="ORF">JWS04_25980</name>
</gene>
<accession>A0ABS4A239</accession>
<evidence type="ECO:0000313" key="1">
    <source>
        <dbReference type="EMBL" id="MBP0114456.1"/>
    </source>
</evidence>
<comment type="caution">
    <text evidence="1">The sequence shown here is derived from an EMBL/GenBank/DDBJ whole genome shotgun (WGS) entry which is preliminary data.</text>
</comment>
<sequence>MTKHIIFIQVQARPGIIEAEVIEAATVDELRAAIEAVGVALDAETHIFLDEAEEPLHSEHHHAGAQAWHACACQPLQARQDDRPLSRTVGRT</sequence>
<organism evidence="1 2">
    <name type="scientific">Bradyrhizobium vignae</name>
    <dbReference type="NCBI Taxonomy" id="1549949"/>
    <lineage>
        <taxon>Bacteria</taxon>
        <taxon>Pseudomonadati</taxon>
        <taxon>Pseudomonadota</taxon>
        <taxon>Alphaproteobacteria</taxon>
        <taxon>Hyphomicrobiales</taxon>
        <taxon>Nitrobacteraceae</taxon>
        <taxon>Bradyrhizobium</taxon>
    </lineage>
</organism>
<dbReference type="EMBL" id="JAGIKT010000064">
    <property type="protein sequence ID" value="MBP0114456.1"/>
    <property type="molecule type" value="Genomic_DNA"/>
</dbReference>
<proteinExistence type="predicted"/>